<sequence>MIQAFNKEFIKKHKSTDCRKLLNCDLTAEEGQQYFQDNQLVDSVCKHCIRDSVQFINKQIGT</sequence>
<comment type="caution">
    <text evidence="1">The sequence shown here is derived from an EMBL/GenBank/DDBJ whole genome shotgun (WGS) entry which is preliminary data.</text>
</comment>
<gene>
    <name evidence="1" type="ORF">JCM15548_11868</name>
</gene>
<organism evidence="1 2">
    <name type="scientific">Geofilum rubicundum JCM 15548</name>
    <dbReference type="NCBI Taxonomy" id="1236989"/>
    <lineage>
        <taxon>Bacteria</taxon>
        <taxon>Pseudomonadati</taxon>
        <taxon>Bacteroidota</taxon>
        <taxon>Bacteroidia</taxon>
        <taxon>Marinilabiliales</taxon>
        <taxon>Marinilabiliaceae</taxon>
        <taxon>Geofilum</taxon>
    </lineage>
</organism>
<keyword evidence="2" id="KW-1185">Reference proteome</keyword>
<proteinExistence type="predicted"/>
<accession>A0A0E9LX01</accession>
<dbReference type="AlphaFoldDB" id="A0A0E9LX01"/>
<dbReference type="EMBL" id="BAZW01000011">
    <property type="protein sequence ID" value="GAO29656.1"/>
    <property type="molecule type" value="Genomic_DNA"/>
</dbReference>
<dbReference type="STRING" id="1236989.JCM15548_11868"/>
<evidence type="ECO:0000313" key="2">
    <source>
        <dbReference type="Proteomes" id="UP000032900"/>
    </source>
</evidence>
<protein>
    <submittedName>
        <fullName evidence="1">Uncharacterized protein</fullName>
    </submittedName>
</protein>
<name>A0A0E9LX01_9BACT</name>
<evidence type="ECO:0000313" key="1">
    <source>
        <dbReference type="EMBL" id="GAO29656.1"/>
    </source>
</evidence>
<reference evidence="1 2" key="1">
    <citation type="journal article" date="2015" name="Microbes Environ.">
        <title>Distribution and evolution of nitrogen fixation genes in the phylum bacteroidetes.</title>
        <authorList>
            <person name="Inoue J."/>
            <person name="Oshima K."/>
            <person name="Suda W."/>
            <person name="Sakamoto M."/>
            <person name="Iino T."/>
            <person name="Noda S."/>
            <person name="Hongoh Y."/>
            <person name="Hattori M."/>
            <person name="Ohkuma M."/>
        </authorList>
    </citation>
    <scope>NUCLEOTIDE SEQUENCE [LARGE SCALE GENOMIC DNA]</scope>
    <source>
        <strain evidence="1">JCM 15548</strain>
    </source>
</reference>
<dbReference type="Proteomes" id="UP000032900">
    <property type="component" value="Unassembled WGS sequence"/>
</dbReference>